<dbReference type="GO" id="GO:0008360">
    <property type="term" value="P:regulation of cell shape"/>
    <property type="evidence" value="ECO:0007669"/>
    <property type="project" value="UniProtKB-KW"/>
</dbReference>
<evidence type="ECO:0000256" key="4">
    <source>
        <dbReference type="ARBA" id="ARBA00007739"/>
    </source>
</evidence>
<evidence type="ECO:0000256" key="20">
    <source>
        <dbReference type="ARBA" id="ARBA00023251"/>
    </source>
</evidence>
<evidence type="ECO:0000256" key="22">
    <source>
        <dbReference type="ARBA" id="ARBA00023316"/>
    </source>
</evidence>
<dbReference type="GO" id="GO:0071555">
    <property type="term" value="P:cell wall organization"/>
    <property type="evidence" value="ECO:0007669"/>
    <property type="project" value="UniProtKB-KW"/>
</dbReference>
<keyword evidence="20" id="KW-0046">Antibiotic resistance</keyword>
<name>A4TU96_9PROT</name>
<dbReference type="InterPro" id="IPR001460">
    <property type="entry name" value="PCN-bd_Tpept"/>
</dbReference>
<evidence type="ECO:0000256" key="10">
    <source>
        <dbReference type="ARBA" id="ARBA00022670"/>
    </source>
</evidence>
<evidence type="ECO:0000256" key="18">
    <source>
        <dbReference type="ARBA" id="ARBA00022989"/>
    </source>
</evidence>
<dbReference type="UniPathway" id="UPA00219"/>
<feature type="compositionally biased region" description="Pro residues" evidence="27">
    <location>
        <begin position="838"/>
        <end position="853"/>
    </location>
</feature>
<dbReference type="Pfam" id="PF00905">
    <property type="entry name" value="Transpeptidase"/>
    <property type="match status" value="1"/>
</dbReference>
<keyword evidence="7" id="KW-1003">Cell membrane</keyword>
<dbReference type="GO" id="GO:0009252">
    <property type="term" value="P:peptidoglycan biosynthetic process"/>
    <property type="evidence" value="ECO:0007669"/>
    <property type="project" value="UniProtKB-UniPathway"/>
</dbReference>
<evidence type="ECO:0000256" key="27">
    <source>
        <dbReference type="SAM" id="MobiDB-lite"/>
    </source>
</evidence>
<comment type="pathway">
    <text evidence="26">Glycan biosynthesis.</text>
</comment>
<evidence type="ECO:0000256" key="6">
    <source>
        <dbReference type="ARBA" id="ARBA00018638"/>
    </source>
</evidence>
<accession>A4TU96</accession>
<feature type="compositionally biased region" description="Acidic residues" evidence="27">
    <location>
        <begin position="805"/>
        <end position="814"/>
    </location>
</feature>
<comment type="subcellular location">
    <subcellularLocation>
        <location evidence="1">Cell inner membrane</location>
        <topology evidence="1">Single-pass type II membrane protein</topology>
    </subcellularLocation>
</comment>
<dbReference type="EMBL" id="CU459003">
    <property type="protein sequence ID" value="CAM74203.1"/>
    <property type="molecule type" value="Genomic_DNA"/>
</dbReference>
<evidence type="ECO:0000256" key="23">
    <source>
        <dbReference type="ARBA" id="ARBA00034000"/>
    </source>
</evidence>
<keyword evidence="22" id="KW-0961">Cell wall biogenesis/degradation</keyword>
<comment type="similarity">
    <text evidence="3">In the C-terminal section; belongs to the transpeptidase family.</text>
</comment>
<evidence type="ECO:0000256" key="11">
    <source>
        <dbReference type="ARBA" id="ARBA00022676"/>
    </source>
</evidence>
<dbReference type="InterPro" id="IPR023346">
    <property type="entry name" value="Lysozyme-like_dom_sf"/>
</dbReference>
<dbReference type="GO" id="GO:0030288">
    <property type="term" value="C:outer membrane-bounded periplasmic space"/>
    <property type="evidence" value="ECO:0007669"/>
    <property type="project" value="TreeGrafter"/>
</dbReference>
<evidence type="ECO:0000256" key="1">
    <source>
        <dbReference type="ARBA" id="ARBA00004249"/>
    </source>
</evidence>
<evidence type="ECO:0000259" key="30">
    <source>
        <dbReference type="Pfam" id="PF00912"/>
    </source>
</evidence>
<dbReference type="Pfam" id="PF00912">
    <property type="entry name" value="Transgly"/>
    <property type="match status" value="1"/>
</dbReference>
<evidence type="ECO:0000256" key="7">
    <source>
        <dbReference type="ARBA" id="ARBA00022475"/>
    </source>
</evidence>
<evidence type="ECO:0000256" key="25">
    <source>
        <dbReference type="ARBA" id="ARBA00049902"/>
    </source>
</evidence>
<keyword evidence="18 28" id="KW-1133">Transmembrane helix</keyword>
<dbReference type="InterPro" id="IPR050396">
    <property type="entry name" value="Glycosyltr_51/Transpeptidase"/>
</dbReference>
<evidence type="ECO:0000259" key="31">
    <source>
        <dbReference type="Pfam" id="PF17092"/>
    </source>
</evidence>
<evidence type="ECO:0000256" key="17">
    <source>
        <dbReference type="ARBA" id="ARBA00022984"/>
    </source>
</evidence>
<dbReference type="NCBIfam" id="TIGR02074">
    <property type="entry name" value="PBP_1a_fam"/>
    <property type="match status" value="1"/>
</dbReference>
<evidence type="ECO:0000256" key="8">
    <source>
        <dbReference type="ARBA" id="ARBA00022519"/>
    </source>
</evidence>
<evidence type="ECO:0000256" key="13">
    <source>
        <dbReference type="ARBA" id="ARBA00022692"/>
    </source>
</evidence>
<protein>
    <recommendedName>
        <fullName evidence="6">Penicillin-binding protein 1A</fullName>
        <ecNumber evidence="24">2.4.99.28</ecNumber>
        <ecNumber evidence="5">3.4.16.4</ecNumber>
    </recommendedName>
</protein>
<dbReference type="GO" id="GO:0009002">
    <property type="term" value="F:serine-type D-Ala-D-Ala carboxypeptidase activity"/>
    <property type="evidence" value="ECO:0007669"/>
    <property type="project" value="UniProtKB-EC"/>
</dbReference>
<feature type="domain" description="Penicillin-binding protein OB-like" evidence="31">
    <location>
        <begin position="344"/>
        <end position="459"/>
    </location>
</feature>
<dbReference type="InterPro" id="IPR012338">
    <property type="entry name" value="Beta-lactam/transpept-like"/>
</dbReference>
<evidence type="ECO:0000313" key="32">
    <source>
        <dbReference type="EMBL" id="CAM74203.1"/>
    </source>
</evidence>
<dbReference type="EC" id="3.4.16.4" evidence="5"/>
<keyword evidence="13 28" id="KW-0812">Transmembrane</keyword>
<keyword evidence="19 28" id="KW-0472">Membrane</keyword>
<dbReference type="AlphaFoldDB" id="A4TU96"/>
<keyword evidence="15" id="KW-0133">Cell shape</keyword>
<comment type="pathway">
    <text evidence="2">Cell wall biogenesis; peptidoglycan biosynthesis.</text>
</comment>
<dbReference type="GO" id="GO:0008658">
    <property type="term" value="F:penicillin binding"/>
    <property type="evidence" value="ECO:0007669"/>
    <property type="project" value="InterPro"/>
</dbReference>
<dbReference type="Gene3D" id="3.40.710.10">
    <property type="entry name" value="DD-peptidase/beta-lactamase superfamily"/>
    <property type="match status" value="1"/>
</dbReference>
<evidence type="ECO:0000256" key="3">
    <source>
        <dbReference type="ARBA" id="ARBA00007090"/>
    </source>
</evidence>
<feature type="domain" description="Penicillin-binding protein transpeptidase" evidence="29">
    <location>
        <begin position="461"/>
        <end position="753"/>
    </location>
</feature>
<dbReference type="GO" id="GO:0046677">
    <property type="term" value="P:response to antibiotic"/>
    <property type="evidence" value="ECO:0007669"/>
    <property type="project" value="UniProtKB-KW"/>
</dbReference>
<comment type="catalytic activity">
    <reaction evidence="25">
        <text>[GlcNAc-(1-&gt;4)-Mur2Ac(oyl-L-Ala-gamma-D-Glu-L-Lys-D-Ala-D-Ala)](n)-di-trans,octa-cis-undecaprenyl diphosphate + beta-D-GlcNAc-(1-&gt;4)-Mur2Ac(oyl-L-Ala-gamma-D-Glu-L-Lys-D-Ala-D-Ala)-di-trans,octa-cis-undecaprenyl diphosphate = [GlcNAc-(1-&gt;4)-Mur2Ac(oyl-L-Ala-gamma-D-Glu-L-Lys-D-Ala-D-Ala)](n+1)-di-trans,octa-cis-undecaprenyl diphosphate + di-trans,octa-cis-undecaprenyl diphosphate + H(+)</text>
        <dbReference type="Rhea" id="RHEA:23708"/>
        <dbReference type="Rhea" id="RHEA-COMP:9602"/>
        <dbReference type="Rhea" id="RHEA-COMP:9603"/>
        <dbReference type="ChEBI" id="CHEBI:15378"/>
        <dbReference type="ChEBI" id="CHEBI:58405"/>
        <dbReference type="ChEBI" id="CHEBI:60033"/>
        <dbReference type="ChEBI" id="CHEBI:78435"/>
        <dbReference type="EC" id="2.4.99.28"/>
    </reaction>
</comment>
<evidence type="ECO:0000256" key="26">
    <source>
        <dbReference type="ARBA" id="ARBA00060592"/>
    </source>
</evidence>
<evidence type="ECO:0000256" key="2">
    <source>
        <dbReference type="ARBA" id="ARBA00004752"/>
    </source>
</evidence>
<dbReference type="GO" id="GO:0008955">
    <property type="term" value="F:peptidoglycan glycosyltransferase activity"/>
    <property type="evidence" value="ECO:0007669"/>
    <property type="project" value="UniProtKB-EC"/>
</dbReference>
<feature type="domain" description="Glycosyl transferase family 51" evidence="30">
    <location>
        <begin position="76"/>
        <end position="255"/>
    </location>
</feature>
<evidence type="ECO:0000256" key="24">
    <source>
        <dbReference type="ARBA" id="ARBA00044770"/>
    </source>
</evidence>
<gene>
    <name evidence="32" type="primary">mrcA</name>
    <name evidence="32" type="ORF">MGR_2976</name>
</gene>
<dbReference type="SUPFAM" id="SSF56601">
    <property type="entry name" value="beta-lactamase/transpeptidase-like"/>
    <property type="match status" value="1"/>
</dbReference>
<dbReference type="GO" id="GO:0006508">
    <property type="term" value="P:proteolysis"/>
    <property type="evidence" value="ECO:0007669"/>
    <property type="project" value="UniProtKB-KW"/>
</dbReference>
<evidence type="ECO:0000259" key="29">
    <source>
        <dbReference type="Pfam" id="PF00905"/>
    </source>
</evidence>
<dbReference type="Pfam" id="PF17092">
    <property type="entry name" value="PCB_OB"/>
    <property type="match status" value="1"/>
</dbReference>
<keyword evidence="16" id="KW-0735">Signal-anchor</keyword>
<dbReference type="FunFam" id="1.10.3810.10:FF:000003">
    <property type="entry name" value="Penicillin-binding protein 1a"/>
    <property type="match status" value="1"/>
</dbReference>
<keyword evidence="21" id="KW-0511">Multifunctional enzyme</keyword>
<sequence>MLDAGGATGYHRLRPFVLEAMLRILTILFSLLILLAIAAGGGAVYLFWHFGQGLPDYHQLAHYEPPITTRVYGGDGRLVAEYAVEKRAFVPIGVIPQRVKDSFLSAEDKGFYEHPGVDFFGVARAVLINLRNKGMGADRRPVGASTITQQVAKNFLLTNEVSIERKVKEAILAFRIERAFSKDHILELYLNEIYLGMGNYGVAAAANNYFDRGLEELSIAEAAYLAALPKAPNNYHPVRHAAAAKERRDWVIGRMLEDGKITRAEYDAALAEPLVMRKRDDAATIVGADYFAEDIRRDLVAKYGETALYKGGLVVRSTVDAELQAHGSKVLRQGLMNYDRRHGWRGPVARIQPGSGWQQRLTAIAYPNGGEPWELAVVLATSDASAQIGFANGSGGTIPFSEMRWARPWEKEEHVGPAPKRPADVVQAGDVILVEAIHKTDDGKPAAAGTYGLRQIPKIEGALVAMDPHTGRVLAMVGGWSYGKSQFNRASQALRQPGSSFKPFIYLTALEHGYTPSSLILDAPIALPQGPGLPMWRPKNYSGDFLGPTTLRVGIEKSRNLMTVRLAQAIGMDSVADYSNRFGIYDALPRQLAMSLGAGETTVLKLTAAYAMLVNGGKKIVPTLVDRVQDRNGRTVFVHDQRFCEGCWPVQYSQQEMPRLPDIRPQIVDPVSAYQMVSILEGVVQRGTGRAIAAVGKPLAGKTGTSNDSLDTWFVGFSPDLAVGVFVGFDEPHSLGDKETGGSVAAPIFRDFMMEALKSQPATPFRVPPGVRMVRVDPATGRPANPGEAKAIWEAFKSGDRLPSDQEDVLEGEGADGFSFNPLPSETDTSHGLVSPLPQLPAGPPPPMPGGLY</sequence>
<comment type="similarity">
    <text evidence="4">In the N-terminal section; belongs to the glycosyltransferase 51 family.</text>
</comment>
<evidence type="ECO:0000256" key="9">
    <source>
        <dbReference type="ARBA" id="ARBA00022645"/>
    </source>
</evidence>
<dbReference type="GO" id="GO:0005886">
    <property type="term" value="C:plasma membrane"/>
    <property type="evidence" value="ECO:0007669"/>
    <property type="project" value="UniProtKB-SubCell"/>
</dbReference>
<keyword evidence="12 32" id="KW-0808">Transferase</keyword>
<dbReference type="InterPro" id="IPR012340">
    <property type="entry name" value="NA-bd_OB-fold"/>
</dbReference>
<organism evidence="32">
    <name type="scientific">Magnetospirillum gryphiswaldense</name>
    <dbReference type="NCBI Taxonomy" id="55518"/>
    <lineage>
        <taxon>Bacteria</taxon>
        <taxon>Pseudomonadati</taxon>
        <taxon>Pseudomonadota</taxon>
        <taxon>Alphaproteobacteria</taxon>
        <taxon>Rhodospirillales</taxon>
        <taxon>Rhodospirillaceae</taxon>
        <taxon>Magnetospirillum</taxon>
    </lineage>
</organism>
<evidence type="ECO:0000256" key="5">
    <source>
        <dbReference type="ARBA" id="ARBA00012448"/>
    </source>
</evidence>
<keyword evidence="17" id="KW-0573">Peptidoglycan synthesis</keyword>
<evidence type="ECO:0000256" key="16">
    <source>
        <dbReference type="ARBA" id="ARBA00022968"/>
    </source>
</evidence>
<evidence type="ECO:0000256" key="12">
    <source>
        <dbReference type="ARBA" id="ARBA00022679"/>
    </source>
</evidence>
<evidence type="ECO:0000256" key="28">
    <source>
        <dbReference type="SAM" id="Phobius"/>
    </source>
</evidence>
<keyword evidence="9" id="KW-0121">Carboxypeptidase</keyword>
<evidence type="ECO:0000256" key="21">
    <source>
        <dbReference type="ARBA" id="ARBA00023268"/>
    </source>
</evidence>
<feature type="region of interest" description="Disordered" evidence="27">
    <location>
        <begin position="800"/>
        <end position="853"/>
    </location>
</feature>
<keyword evidence="14" id="KW-0378">Hydrolase</keyword>
<dbReference type="EC" id="2.4.99.28" evidence="24"/>
<evidence type="ECO:0000256" key="15">
    <source>
        <dbReference type="ARBA" id="ARBA00022960"/>
    </source>
</evidence>
<dbReference type="InterPro" id="IPR036950">
    <property type="entry name" value="PBP_transglycosylase"/>
</dbReference>
<dbReference type="Gene3D" id="2.40.50.140">
    <property type="entry name" value="Nucleic acid-binding proteins"/>
    <property type="match status" value="1"/>
</dbReference>
<comment type="catalytic activity">
    <reaction evidence="23">
        <text>Preferential cleavage: (Ac)2-L-Lys-D-Ala-|-D-Ala. Also transpeptidation of peptidyl-alanyl moieties that are N-acyl substituents of D-alanine.</text>
        <dbReference type="EC" id="3.4.16.4"/>
    </reaction>
</comment>
<proteinExistence type="inferred from homology"/>
<keyword evidence="8" id="KW-0997">Cell inner membrane</keyword>
<keyword evidence="11 32" id="KW-0328">Glycosyltransferase</keyword>
<dbReference type="InterPro" id="IPR001264">
    <property type="entry name" value="Glyco_trans_51"/>
</dbReference>
<feature type="compositionally biased region" description="Polar residues" evidence="27">
    <location>
        <begin position="822"/>
        <end position="832"/>
    </location>
</feature>
<evidence type="ECO:0000256" key="19">
    <source>
        <dbReference type="ARBA" id="ARBA00023136"/>
    </source>
</evidence>
<reference evidence="32" key="1">
    <citation type="journal article" date="2007" name="J. Bacteriol.">
        <title>Comparative genome analysis of four magnetotactic bacteria reveals a complex set of group-specific genes implicated in magnetosome biomineralization and function.</title>
        <authorList>
            <person name="Richter M."/>
            <person name="Kube M."/>
            <person name="Bazylinski D.A."/>
            <person name="Lombardot T."/>
            <person name="Gloeckner F.O."/>
            <person name="Reinhardt R."/>
            <person name="Schueler D."/>
        </authorList>
    </citation>
    <scope>NUCLEOTIDE SEQUENCE</scope>
    <source>
        <strain evidence="32">MSR-1</strain>
    </source>
</reference>
<evidence type="ECO:0000256" key="14">
    <source>
        <dbReference type="ARBA" id="ARBA00022801"/>
    </source>
</evidence>
<keyword evidence="10" id="KW-0645">Protease</keyword>
<dbReference type="InterPro" id="IPR031376">
    <property type="entry name" value="PCB_OB"/>
</dbReference>
<dbReference type="Gene3D" id="1.10.3810.10">
    <property type="entry name" value="Biosynthetic peptidoglycan transglycosylase-like"/>
    <property type="match status" value="1"/>
</dbReference>
<dbReference type="PANTHER" id="PTHR32282">
    <property type="entry name" value="BINDING PROTEIN TRANSPEPTIDASE, PUTATIVE-RELATED"/>
    <property type="match status" value="1"/>
</dbReference>
<feature type="transmembrane region" description="Helical" evidence="28">
    <location>
        <begin position="21"/>
        <end position="48"/>
    </location>
</feature>
<dbReference type="SUPFAM" id="SSF53955">
    <property type="entry name" value="Lysozyme-like"/>
    <property type="match status" value="1"/>
</dbReference>
<dbReference type="PANTHER" id="PTHR32282:SF27">
    <property type="entry name" value="PENICILLIN-BINDING PROTEIN 1A"/>
    <property type="match status" value="1"/>
</dbReference>